<name>A0A9W4UN94_9PLEO</name>
<dbReference type="Proteomes" id="UP001152607">
    <property type="component" value="Unassembled WGS sequence"/>
</dbReference>
<protein>
    <submittedName>
        <fullName evidence="1">Uncharacterized protein</fullName>
    </submittedName>
</protein>
<sequence length="166" mass="19354">MISLQISRYDSFRDHIYIHRSLLELSRRISKRSVKRNATATHRNLQGTLYANLSCVNAIDGYYSQSYRLPFSFDSEIPRLYTRQLCPTSVPDRHERVQAYDTDDIDCSSAICTNCRSIAWTRMRAAIKLSHENSSRTRSMKKRVRWGSVQVFHYDDQSILSSFSTT</sequence>
<accession>A0A9W4UN94</accession>
<organism evidence="1 2">
    <name type="scientific">Periconia digitata</name>
    <dbReference type="NCBI Taxonomy" id="1303443"/>
    <lineage>
        <taxon>Eukaryota</taxon>
        <taxon>Fungi</taxon>
        <taxon>Dikarya</taxon>
        <taxon>Ascomycota</taxon>
        <taxon>Pezizomycotina</taxon>
        <taxon>Dothideomycetes</taxon>
        <taxon>Pleosporomycetidae</taxon>
        <taxon>Pleosporales</taxon>
        <taxon>Massarineae</taxon>
        <taxon>Periconiaceae</taxon>
        <taxon>Periconia</taxon>
    </lineage>
</organism>
<evidence type="ECO:0000313" key="2">
    <source>
        <dbReference type="Proteomes" id="UP001152607"/>
    </source>
</evidence>
<proteinExistence type="predicted"/>
<keyword evidence="2" id="KW-1185">Reference proteome</keyword>
<dbReference type="AlphaFoldDB" id="A0A9W4UN94"/>
<gene>
    <name evidence="1" type="ORF">PDIGIT_LOCUS10460</name>
</gene>
<evidence type="ECO:0000313" key="1">
    <source>
        <dbReference type="EMBL" id="CAI6337348.1"/>
    </source>
</evidence>
<reference evidence="1" key="1">
    <citation type="submission" date="2023-01" db="EMBL/GenBank/DDBJ databases">
        <authorList>
            <person name="Van Ghelder C."/>
            <person name="Rancurel C."/>
        </authorList>
    </citation>
    <scope>NUCLEOTIDE SEQUENCE</scope>
    <source>
        <strain evidence="1">CNCM I-4278</strain>
    </source>
</reference>
<comment type="caution">
    <text evidence="1">The sequence shown here is derived from an EMBL/GenBank/DDBJ whole genome shotgun (WGS) entry which is preliminary data.</text>
</comment>
<dbReference type="EMBL" id="CAOQHR010000007">
    <property type="protein sequence ID" value="CAI6337348.1"/>
    <property type="molecule type" value="Genomic_DNA"/>
</dbReference>